<evidence type="ECO:0000313" key="2">
    <source>
        <dbReference type="Proteomes" id="UP001054821"/>
    </source>
</evidence>
<gene>
    <name evidence="1" type="ORF">L3X38_023086</name>
</gene>
<reference evidence="1 2" key="1">
    <citation type="journal article" date="2022" name="G3 (Bethesda)">
        <title>Whole-genome sequence and methylome profiling of the almond [Prunus dulcis (Mill.) D.A. Webb] cultivar 'Nonpareil'.</title>
        <authorList>
            <person name="D'Amico-Willman K.M."/>
            <person name="Ouma W.Z."/>
            <person name="Meulia T."/>
            <person name="Sideli G.M."/>
            <person name="Gradziel T.M."/>
            <person name="Fresnedo-Ramirez J."/>
        </authorList>
    </citation>
    <scope>NUCLEOTIDE SEQUENCE [LARGE SCALE GENOMIC DNA]</scope>
    <source>
        <strain evidence="1">Clone GOH B32 T37-40</strain>
    </source>
</reference>
<sequence>MATYFQNLSNQNLLNHFYAGDEKLASYPEPPAKMMMYLNQASYVAGSYSEVLSNNCFSPHKYADCGRNEIMLLASSNNYSYPTTELISMT</sequence>
<protein>
    <submittedName>
        <fullName evidence="1">Uncharacterized protein</fullName>
    </submittedName>
</protein>
<keyword evidence="2" id="KW-1185">Reference proteome</keyword>
<dbReference type="EMBL" id="JAJFAZ020000004">
    <property type="protein sequence ID" value="KAI5332957.1"/>
    <property type="molecule type" value="Genomic_DNA"/>
</dbReference>
<organism evidence="1 2">
    <name type="scientific">Prunus dulcis</name>
    <name type="common">Almond</name>
    <name type="synonym">Amygdalus dulcis</name>
    <dbReference type="NCBI Taxonomy" id="3755"/>
    <lineage>
        <taxon>Eukaryota</taxon>
        <taxon>Viridiplantae</taxon>
        <taxon>Streptophyta</taxon>
        <taxon>Embryophyta</taxon>
        <taxon>Tracheophyta</taxon>
        <taxon>Spermatophyta</taxon>
        <taxon>Magnoliopsida</taxon>
        <taxon>eudicotyledons</taxon>
        <taxon>Gunneridae</taxon>
        <taxon>Pentapetalae</taxon>
        <taxon>rosids</taxon>
        <taxon>fabids</taxon>
        <taxon>Rosales</taxon>
        <taxon>Rosaceae</taxon>
        <taxon>Amygdaloideae</taxon>
        <taxon>Amygdaleae</taxon>
        <taxon>Prunus</taxon>
    </lineage>
</organism>
<comment type="caution">
    <text evidence="1">The sequence shown here is derived from an EMBL/GenBank/DDBJ whole genome shotgun (WGS) entry which is preliminary data.</text>
</comment>
<dbReference type="Proteomes" id="UP001054821">
    <property type="component" value="Chromosome 4"/>
</dbReference>
<proteinExistence type="predicted"/>
<evidence type="ECO:0000313" key="1">
    <source>
        <dbReference type="EMBL" id="KAI5332957.1"/>
    </source>
</evidence>
<accession>A0AAD4VZY7</accession>
<name>A0AAD4VZY7_PRUDU</name>
<dbReference type="AlphaFoldDB" id="A0AAD4VZY7"/>